<keyword evidence="1" id="KW-0472">Membrane</keyword>
<keyword evidence="3" id="KW-1185">Reference proteome</keyword>
<evidence type="ECO:0000256" key="1">
    <source>
        <dbReference type="SAM" id="Phobius"/>
    </source>
</evidence>
<proteinExistence type="predicted"/>
<feature type="transmembrane region" description="Helical" evidence="1">
    <location>
        <begin position="12"/>
        <end position="34"/>
    </location>
</feature>
<reference evidence="2 3" key="1">
    <citation type="submission" date="2023-12" db="EMBL/GenBank/DDBJ databases">
        <title>Amycolatopsis sp. V23-08.</title>
        <authorList>
            <person name="Somphong A."/>
        </authorList>
    </citation>
    <scope>NUCLEOTIDE SEQUENCE [LARGE SCALE GENOMIC DNA]</scope>
    <source>
        <strain evidence="2 3">V23-08</strain>
    </source>
</reference>
<accession>A0ABU5RMM9</accession>
<organism evidence="2 3">
    <name type="scientific">Amycolatopsis heterodermiae</name>
    <dbReference type="NCBI Taxonomy" id="3110235"/>
    <lineage>
        <taxon>Bacteria</taxon>
        <taxon>Bacillati</taxon>
        <taxon>Actinomycetota</taxon>
        <taxon>Actinomycetes</taxon>
        <taxon>Pseudonocardiales</taxon>
        <taxon>Pseudonocardiaceae</taxon>
        <taxon>Amycolatopsis</taxon>
    </lineage>
</organism>
<dbReference type="Proteomes" id="UP001304298">
    <property type="component" value="Unassembled WGS sequence"/>
</dbReference>
<sequence>MEFLTWQRDRVLAVAKGTATSATGFVTVVVVALLEQEIKADVPRCRVASWARPACWCSRRG</sequence>
<evidence type="ECO:0000313" key="2">
    <source>
        <dbReference type="EMBL" id="MEA5366844.1"/>
    </source>
</evidence>
<gene>
    <name evidence="2" type="ORF">VA596_45440</name>
</gene>
<keyword evidence="1" id="KW-1133">Transmembrane helix</keyword>
<evidence type="ECO:0000313" key="3">
    <source>
        <dbReference type="Proteomes" id="UP001304298"/>
    </source>
</evidence>
<protein>
    <submittedName>
        <fullName evidence="2">Uncharacterized protein</fullName>
    </submittedName>
</protein>
<dbReference type="EMBL" id="JAYFSI010000017">
    <property type="protein sequence ID" value="MEA5366844.1"/>
    <property type="molecule type" value="Genomic_DNA"/>
</dbReference>
<name>A0ABU5RMM9_9PSEU</name>
<comment type="caution">
    <text evidence="2">The sequence shown here is derived from an EMBL/GenBank/DDBJ whole genome shotgun (WGS) entry which is preliminary data.</text>
</comment>
<dbReference type="RefSeq" id="WP_323336375.1">
    <property type="nucleotide sequence ID" value="NZ_JAYFSI010000017.1"/>
</dbReference>
<keyword evidence="1" id="KW-0812">Transmembrane</keyword>